<proteinExistence type="predicted"/>
<protein>
    <recommendedName>
        <fullName evidence="4">DUF4175 domain-containing protein</fullName>
    </recommendedName>
</protein>
<reference evidence="2 3" key="1">
    <citation type="submission" date="2020-08" db="EMBL/GenBank/DDBJ databases">
        <title>Above-ground endophytic microbial communities from plants in different locations in the United States.</title>
        <authorList>
            <person name="Frank C."/>
        </authorList>
    </citation>
    <scope>NUCLEOTIDE SEQUENCE [LARGE SCALE GENOMIC DNA]</scope>
    <source>
        <strain evidence="2 3">WP4_2_2</strain>
    </source>
</reference>
<dbReference type="AlphaFoldDB" id="A0A7W9TZN6"/>
<evidence type="ECO:0000313" key="3">
    <source>
        <dbReference type="Proteomes" id="UP000571554"/>
    </source>
</evidence>
<feature type="transmembrane region" description="Helical" evidence="1">
    <location>
        <begin position="24"/>
        <end position="44"/>
    </location>
</feature>
<dbReference type="RefSeq" id="WP_183726507.1">
    <property type="nucleotide sequence ID" value="NZ_JACHBW010000012.1"/>
</dbReference>
<gene>
    <name evidence="2" type="ORF">F4827_004201</name>
</gene>
<keyword evidence="1" id="KW-1133">Transmembrane helix</keyword>
<evidence type="ECO:0000256" key="1">
    <source>
        <dbReference type="SAM" id="Phobius"/>
    </source>
</evidence>
<sequence>MPSTRDYWFPAKRYGWGWGLPTRWQGWLVLIGYFALLGATLHAFAPQRHMAGFVVVVALLSLVLVGICWLKGEPPRWRWGDD</sequence>
<evidence type="ECO:0000313" key="2">
    <source>
        <dbReference type="EMBL" id="MBB6104342.1"/>
    </source>
</evidence>
<accession>A0A7W9TZN6</accession>
<comment type="caution">
    <text evidence="2">The sequence shown here is derived from an EMBL/GenBank/DDBJ whole genome shotgun (WGS) entry which is preliminary data.</text>
</comment>
<keyword evidence="3" id="KW-1185">Reference proteome</keyword>
<evidence type="ECO:0008006" key="4">
    <source>
        <dbReference type="Google" id="ProtNLM"/>
    </source>
</evidence>
<dbReference type="EMBL" id="JACHBW010000012">
    <property type="protein sequence ID" value="MBB6104342.1"/>
    <property type="molecule type" value="Genomic_DNA"/>
</dbReference>
<feature type="transmembrane region" description="Helical" evidence="1">
    <location>
        <begin position="51"/>
        <end position="72"/>
    </location>
</feature>
<name>A0A7W9TZN6_9BURK</name>
<keyword evidence="1" id="KW-0812">Transmembrane</keyword>
<keyword evidence="1" id="KW-0472">Membrane</keyword>
<dbReference type="Proteomes" id="UP000571554">
    <property type="component" value="Unassembled WGS sequence"/>
</dbReference>
<organism evidence="2 3">
    <name type="scientific">Paraburkholderia bannensis</name>
    <dbReference type="NCBI Taxonomy" id="765414"/>
    <lineage>
        <taxon>Bacteria</taxon>
        <taxon>Pseudomonadati</taxon>
        <taxon>Pseudomonadota</taxon>
        <taxon>Betaproteobacteria</taxon>
        <taxon>Burkholderiales</taxon>
        <taxon>Burkholderiaceae</taxon>
        <taxon>Paraburkholderia</taxon>
    </lineage>
</organism>